<accession>A0A4R8VAI3</accession>
<keyword evidence="3" id="KW-0812">Transmembrane</keyword>
<evidence type="ECO:0000313" key="7">
    <source>
        <dbReference type="EMBL" id="TFB79100.1"/>
    </source>
</evidence>
<dbReference type="GO" id="GO:0005886">
    <property type="term" value="C:plasma membrane"/>
    <property type="evidence" value="ECO:0007669"/>
    <property type="project" value="UniProtKB-SubCell"/>
</dbReference>
<feature type="domain" description="ABC3 transporter permease C-terminal" evidence="6">
    <location>
        <begin position="335"/>
        <end position="457"/>
    </location>
</feature>
<reference evidence="7 8" key="1">
    <citation type="submission" date="2019-03" db="EMBL/GenBank/DDBJ databases">
        <title>Genomics of glacier-inhabiting Cryobacterium strains.</title>
        <authorList>
            <person name="Liu Q."/>
            <person name="Xin Y.-H."/>
        </authorList>
    </citation>
    <scope>NUCLEOTIDE SEQUENCE [LARGE SCALE GENOMIC DNA]</scope>
    <source>
        <strain evidence="7 8">CGMCC 1.10440</strain>
    </source>
</reference>
<evidence type="ECO:0000256" key="4">
    <source>
        <dbReference type="ARBA" id="ARBA00022989"/>
    </source>
</evidence>
<dbReference type="PANTHER" id="PTHR30287:SF2">
    <property type="entry name" value="BLL1001 PROTEIN"/>
    <property type="match status" value="1"/>
</dbReference>
<protein>
    <submittedName>
        <fullName evidence="7">ABC transporter permease</fullName>
    </submittedName>
</protein>
<sequence>MRASLRDHRASVLVAALSSAFGVLLLEVTGALSTLVTADDIGRHAAVSVSLTIVAFVFLTIAVYVGAIVTTNTFATIIAGRTKTIALLRLIGSSSRQERRAVATEGFVVGLIGSALGAVAGVAAAFGAVRTMVGTGLIPDLAYEFFPPVLLVPVSIVFLTTWLSAWIGSRRVLQVTPLEAVGASQELSRDESDSRRGRTVAAIVLSIIGIVILVLGVLLGLVSQLGVLVGVVGGILSFTGLVLGAHLFMPTALQLAGRLMGSSAEARLAAANAVRYPERSSRMTIGLVIGITLITMFAVATQTFQDMIHEAMRADPQMYQGVDGVLSVLVTVFSVLIGFSALIAAVGMVNNLSLSVLQRQRELGLLRALGFTGGQVKRMIVVESAQYSIAAVGVGLLLGIAYGWAGAQALLGSIHGSPGLVIPSVPWLLLVLVVAAAATLTAVASVSPARRATRIAPVVALAVDS</sequence>
<dbReference type="Proteomes" id="UP000298488">
    <property type="component" value="Unassembled WGS sequence"/>
</dbReference>
<keyword evidence="2" id="KW-1003">Cell membrane</keyword>
<gene>
    <name evidence="7" type="ORF">E3N84_02925</name>
</gene>
<keyword evidence="4" id="KW-1133">Transmembrane helix</keyword>
<dbReference type="OrthoDB" id="9780560at2"/>
<dbReference type="RefSeq" id="WP_104094980.1">
    <property type="nucleotide sequence ID" value="NZ_JACHBP010000001.1"/>
</dbReference>
<comment type="caution">
    <text evidence="7">The sequence shown here is derived from an EMBL/GenBank/DDBJ whole genome shotgun (WGS) entry which is preliminary data.</text>
</comment>
<keyword evidence="8" id="KW-1185">Reference proteome</keyword>
<proteinExistence type="predicted"/>
<evidence type="ECO:0000256" key="2">
    <source>
        <dbReference type="ARBA" id="ARBA00022475"/>
    </source>
</evidence>
<dbReference type="AlphaFoldDB" id="A0A4R8VAI3"/>
<comment type="subcellular location">
    <subcellularLocation>
        <location evidence="1">Cell membrane</location>
        <topology evidence="1">Multi-pass membrane protein</topology>
    </subcellularLocation>
</comment>
<evidence type="ECO:0000256" key="3">
    <source>
        <dbReference type="ARBA" id="ARBA00022692"/>
    </source>
</evidence>
<dbReference type="PANTHER" id="PTHR30287">
    <property type="entry name" value="MEMBRANE COMPONENT OF PREDICTED ABC SUPERFAMILY METABOLITE UPTAKE TRANSPORTER"/>
    <property type="match status" value="1"/>
</dbReference>
<dbReference type="EMBL" id="SOFI01000003">
    <property type="protein sequence ID" value="TFB79100.1"/>
    <property type="molecule type" value="Genomic_DNA"/>
</dbReference>
<keyword evidence="5" id="KW-0472">Membrane</keyword>
<evidence type="ECO:0000256" key="1">
    <source>
        <dbReference type="ARBA" id="ARBA00004651"/>
    </source>
</evidence>
<dbReference type="InterPro" id="IPR038766">
    <property type="entry name" value="Membrane_comp_ABC_pdt"/>
</dbReference>
<dbReference type="Pfam" id="PF02687">
    <property type="entry name" value="FtsX"/>
    <property type="match status" value="2"/>
</dbReference>
<evidence type="ECO:0000256" key="5">
    <source>
        <dbReference type="ARBA" id="ARBA00023136"/>
    </source>
</evidence>
<evidence type="ECO:0000313" key="8">
    <source>
        <dbReference type="Proteomes" id="UP000298488"/>
    </source>
</evidence>
<organism evidence="7 8">
    <name type="scientific">Terrimesophilobacter mesophilus</name>
    <dbReference type="NCBI Taxonomy" id="433647"/>
    <lineage>
        <taxon>Bacteria</taxon>
        <taxon>Bacillati</taxon>
        <taxon>Actinomycetota</taxon>
        <taxon>Actinomycetes</taxon>
        <taxon>Micrococcales</taxon>
        <taxon>Microbacteriaceae</taxon>
        <taxon>Terrimesophilobacter</taxon>
    </lineage>
</organism>
<feature type="domain" description="ABC3 transporter permease C-terminal" evidence="6">
    <location>
        <begin position="56"/>
        <end position="173"/>
    </location>
</feature>
<evidence type="ECO:0000259" key="6">
    <source>
        <dbReference type="Pfam" id="PF02687"/>
    </source>
</evidence>
<dbReference type="InterPro" id="IPR003838">
    <property type="entry name" value="ABC3_permease_C"/>
</dbReference>
<name>A0A4R8VAI3_9MICO</name>